<organism evidence="2 3">
    <name type="scientific">Sorangium cellulosum</name>
    <name type="common">Polyangium cellulosum</name>
    <dbReference type="NCBI Taxonomy" id="56"/>
    <lineage>
        <taxon>Bacteria</taxon>
        <taxon>Pseudomonadati</taxon>
        <taxon>Myxococcota</taxon>
        <taxon>Polyangia</taxon>
        <taxon>Polyangiales</taxon>
        <taxon>Polyangiaceae</taxon>
        <taxon>Sorangium</taxon>
    </lineage>
</organism>
<dbReference type="AlphaFoldDB" id="A0A4P2Q0H6"/>
<sequence>MSRSDLVPSPSIDAAAPCRPAVGLSSDEPLEIVVRAALAQRITPRTAAAGLPLDADR</sequence>
<dbReference type="EMBL" id="CP012670">
    <property type="protein sequence ID" value="AUX22717.1"/>
    <property type="molecule type" value="Genomic_DNA"/>
</dbReference>
<protein>
    <submittedName>
        <fullName evidence="2">Uncharacterized protein</fullName>
    </submittedName>
</protein>
<reference evidence="2 3" key="1">
    <citation type="submission" date="2015-09" db="EMBL/GenBank/DDBJ databases">
        <title>Sorangium comparison.</title>
        <authorList>
            <person name="Zaburannyi N."/>
            <person name="Bunk B."/>
            <person name="Overmann J."/>
            <person name="Mueller R."/>
        </authorList>
    </citation>
    <scope>NUCLEOTIDE SEQUENCE [LARGE SCALE GENOMIC DNA]</scope>
    <source>
        <strain evidence="2 3">So ceGT47</strain>
    </source>
</reference>
<dbReference type="RefSeq" id="WP_165373229.1">
    <property type="nucleotide sequence ID" value="NZ_CP012670.1"/>
</dbReference>
<proteinExistence type="predicted"/>
<evidence type="ECO:0000313" key="3">
    <source>
        <dbReference type="Proteomes" id="UP000295781"/>
    </source>
</evidence>
<evidence type="ECO:0000313" key="2">
    <source>
        <dbReference type="EMBL" id="AUX22717.1"/>
    </source>
</evidence>
<evidence type="ECO:0000256" key="1">
    <source>
        <dbReference type="SAM" id="MobiDB-lite"/>
    </source>
</evidence>
<accession>A0A4P2Q0H6</accession>
<gene>
    <name evidence="2" type="ORF">SOCEGT47_032230</name>
</gene>
<feature type="region of interest" description="Disordered" evidence="1">
    <location>
        <begin position="1"/>
        <end position="20"/>
    </location>
</feature>
<name>A0A4P2Q0H6_SORCE</name>
<dbReference type="Proteomes" id="UP000295781">
    <property type="component" value="Chromosome"/>
</dbReference>